<evidence type="ECO:0000313" key="9">
    <source>
        <dbReference type="EMBL" id="CDH48912.1"/>
    </source>
</evidence>
<keyword evidence="5 6" id="KW-0131">Cell cycle</keyword>
<dbReference type="VEuPathDB" id="FungiDB:LCOR_00679.1"/>
<dbReference type="PANTHER" id="PTHR13220">
    <property type="entry name" value="TIMELESS INTERACTING-RELATED"/>
    <property type="match status" value="1"/>
</dbReference>
<dbReference type="GO" id="GO:0031298">
    <property type="term" value="C:replication fork protection complex"/>
    <property type="evidence" value="ECO:0007669"/>
    <property type="project" value="TreeGrafter"/>
</dbReference>
<organism evidence="9 10">
    <name type="scientific">Lichtheimia corymbifera JMRC:FSU:9682</name>
    <dbReference type="NCBI Taxonomy" id="1263082"/>
    <lineage>
        <taxon>Eukaryota</taxon>
        <taxon>Fungi</taxon>
        <taxon>Fungi incertae sedis</taxon>
        <taxon>Mucoromycota</taxon>
        <taxon>Mucoromycotina</taxon>
        <taxon>Mucoromycetes</taxon>
        <taxon>Mucorales</taxon>
        <taxon>Lichtheimiaceae</taxon>
        <taxon>Lichtheimia</taxon>
    </lineage>
</organism>
<comment type="subcellular location">
    <subcellularLocation>
        <location evidence="1 6">Nucleus</location>
    </subcellularLocation>
</comment>
<evidence type="ECO:0000256" key="2">
    <source>
        <dbReference type="ARBA" id="ARBA00006075"/>
    </source>
</evidence>
<gene>
    <name evidence="9" type="ORF">LCOR_00679.1</name>
</gene>
<keyword evidence="3 6" id="KW-0227">DNA damage</keyword>
<feature type="domain" description="Chromosome segregation in meiosis protein 3" evidence="8">
    <location>
        <begin position="56"/>
        <end position="136"/>
    </location>
</feature>
<dbReference type="Pfam" id="PF07962">
    <property type="entry name" value="Swi3"/>
    <property type="match status" value="1"/>
</dbReference>
<sequence length="303" mass="34589">MDIDELDQLLLDDYDGFNNNQQQEKTNDTFDPLAQSSPSGRNAPPAVGKRRPYKRLDADLLLSSKGLTRLRYEAPSIKFQGKGYEDTDLRKLMDYYQMWAHNLYPRLQFSDFARAILKTTANPRVKAKLHEWQDEHREKTDEYARIAREQAGENAEEGEEENGDNQEQQASSDNEDSDQDMNDVFMDYLVGVKSGAISIEDAPPVPEQNNDNDNNPRPNNDTDDNEEDLFFKPASERDPRPGPGSPMDISTTTPQRPTLSKETSNTSAMKGIPSDDDDDDDNEPLFMNRRPRRITTEDEDMSE</sequence>
<evidence type="ECO:0000313" key="10">
    <source>
        <dbReference type="Proteomes" id="UP000027586"/>
    </source>
</evidence>
<comment type="caution">
    <text evidence="9">The sequence shown here is derived from an EMBL/GenBank/DDBJ whole genome shotgun (WGS) entry which is preliminary data.</text>
</comment>
<evidence type="ECO:0000256" key="4">
    <source>
        <dbReference type="ARBA" id="ARBA00023242"/>
    </source>
</evidence>
<proteinExistence type="inferred from homology"/>
<evidence type="ECO:0000259" key="8">
    <source>
        <dbReference type="Pfam" id="PF07962"/>
    </source>
</evidence>
<feature type="compositionally biased region" description="Polar residues" evidence="7">
    <location>
        <begin position="248"/>
        <end position="268"/>
    </location>
</feature>
<dbReference type="InterPro" id="IPR012923">
    <property type="entry name" value="Csm3"/>
</dbReference>
<evidence type="ECO:0000256" key="7">
    <source>
        <dbReference type="SAM" id="MobiDB-lite"/>
    </source>
</evidence>
<dbReference type="GO" id="GO:0000076">
    <property type="term" value="P:DNA replication checkpoint signaling"/>
    <property type="evidence" value="ECO:0007669"/>
    <property type="project" value="UniProtKB-UniRule"/>
</dbReference>
<dbReference type="AlphaFoldDB" id="A0A068RGZ1"/>
<dbReference type="OrthoDB" id="437078at2759"/>
<protein>
    <recommendedName>
        <fullName evidence="6">Chromosome segregation in meiosis protein</fullName>
    </recommendedName>
</protein>
<evidence type="ECO:0000256" key="5">
    <source>
        <dbReference type="ARBA" id="ARBA00023306"/>
    </source>
</evidence>
<dbReference type="GO" id="GO:0031297">
    <property type="term" value="P:replication fork processing"/>
    <property type="evidence" value="ECO:0007669"/>
    <property type="project" value="UniProtKB-UniRule"/>
</dbReference>
<feature type="compositionally biased region" description="Acidic residues" evidence="7">
    <location>
        <begin position="274"/>
        <end position="283"/>
    </location>
</feature>
<evidence type="ECO:0000256" key="3">
    <source>
        <dbReference type="ARBA" id="ARBA00022763"/>
    </source>
</evidence>
<dbReference type="PANTHER" id="PTHR13220:SF11">
    <property type="entry name" value="TIMELESS-INTERACTING PROTEIN"/>
    <property type="match status" value="1"/>
</dbReference>
<dbReference type="STRING" id="1263082.A0A068RGZ1"/>
<keyword evidence="4 6" id="KW-0539">Nucleus</keyword>
<dbReference type="GO" id="GO:0006974">
    <property type="term" value="P:DNA damage response"/>
    <property type="evidence" value="ECO:0007669"/>
    <property type="project" value="UniProtKB-KW"/>
</dbReference>
<evidence type="ECO:0000256" key="6">
    <source>
        <dbReference type="RuleBase" id="RU366049"/>
    </source>
</evidence>
<keyword evidence="10" id="KW-1185">Reference proteome</keyword>
<dbReference type="GO" id="GO:0043111">
    <property type="term" value="P:replication fork arrest"/>
    <property type="evidence" value="ECO:0007669"/>
    <property type="project" value="TreeGrafter"/>
</dbReference>
<dbReference type="InterPro" id="IPR040038">
    <property type="entry name" value="TIPIN/Csm3/Swi3"/>
</dbReference>
<dbReference type="EMBL" id="CBTN010000002">
    <property type="protein sequence ID" value="CDH48912.1"/>
    <property type="molecule type" value="Genomic_DNA"/>
</dbReference>
<comment type="similarity">
    <text evidence="2 6">Belongs to the CSM3 family.</text>
</comment>
<dbReference type="Proteomes" id="UP000027586">
    <property type="component" value="Unassembled WGS sequence"/>
</dbReference>
<feature type="compositionally biased region" description="Acidic residues" evidence="7">
    <location>
        <begin position="154"/>
        <end position="164"/>
    </location>
</feature>
<dbReference type="GO" id="GO:0003677">
    <property type="term" value="F:DNA binding"/>
    <property type="evidence" value="ECO:0007669"/>
    <property type="project" value="TreeGrafter"/>
</dbReference>
<reference evidence="9" key="1">
    <citation type="submission" date="2013-08" db="EMBL/GenBank/DDBJ databases">
        <title>Gene expansion shapes genome architecture in the human pathogen Lichtheimia corymbifera: an evolutionary genomics analysis in the ancient terrestrial Mucorales (Mucoromycotina).</title>
        <authorList>
            <person name="Schwartze V.U."/>
            <person name="Winter S."/>
            <person name="Shelest E."/>
            <person name="Marcet-Houben M."/>
            <person name="Horn F."/>
            <person name="Wehner S."/>
            <person name="Hoffmann K."/>
            <person name="Riege K."/>
            <person name="Sammeth M."/>
            <person name="Nowrousian M."/>
            <person name="Valiante V."/>
            <person name="Linde J."/>
            <person name="Jacobsen I.D."/>
            <person name="Marz M."/>
            <person name="Brakhage A.A."/>
            <person name="Gabaldon T."/>
            <person name="Bocker S."/>
            <person name="Voigt K."/>
        </authorList>
    </citation>
    <scope>NUCLEOTIDE SEQUENCE [LARGE SCALE GENOMIC DNA]</scope>
    <source>
        <strain evidence="9">FSU 9682</strain>
    </source>
</reference>
<feature type="compositionally biased region" description="Low complexity" evidence="7">
    <location>
        <begin position="207"/>
        <end position="219"/>
    </location>
</feature>
<name>A0A068RGZ1_9FUNG</name>
<feature type="region of interest" description="Disordered" evidence="7">
    <location>
        <begin position="151"/>
        <end position="180"/>
    </location>
</feature>
<comment type="function">
    <text evidence="6">Plays an important role in the control of DNA replication and the maintenance of replication fork stability.</text>
</comment>
<evidence type="ECO:0000256" key="1">
    <source>
        <dbReference type="ARBA" id="ARBA00004123"/>
    </source>
</evidence>
<feature type="region of interest" description="Disordered" evidence="7">
    <location>
        <begin position="199"/>
        <end position="303"/>
    </location>
</feature>
<accession>A0A068RGZ1</accession>
<feature type="region of interest" description="Disordered" evidence="7">
    <location>
        <begin position="14"/>
        <end position="50"/>
    </location>
</feature>